<accession>A0ABY4GPF1</accession>
<dbReference type="InterPro" id="IPR023404">
    <property type="entry name" value="rSAM_horseshoe"/>
</dbReference>
<dbReference type="SFLD" id="SFLDF00288">
    <property type="entry name" value="HemN-like__clustered_with_nucl"/>
    <property type="match status" value="1"/>
</dbReference>
<protein>
    <recommendedName>
        <fullName evidence="2 3">Heme chaperone HemW</fullName>
    </recommendedName>
</protein>
<dbReference type="InterPro" id="IPR006638">
    <property type="entry name" value="Elp3/MiaA/NifB-like_rSAM"/>
</dbReference>
<keyword evidence="6" id="KW-1185">Reference proteome</keyword>
<dbReference type="InterPro" id="IPR058240">
    <property type="entry name" value="rSAM_sf"/>
</dbReference>
<dbReference type="PANTHER" id="PTHR13932">
    <property type="entry name" value="COPROPORPHYRINIGEN III OXIDASE"/>
    <property type="match status" value="1"/>
</dbReference>
<evidence type="ECO:0000313" key="6">
    <source>
        <dbReference type="Proteomes" id="UP000831537"/>
    </source>
</evidence>
<keyword evidence="3" id="KW-0349">Heme</keyword>
<dbReference type="Pfam" id="PF06969">
    <property type="entry name" value="HemN_C"/>
    <property type="match status" value="1"/>
</dbReference>
<keyword evidence="3" id="KW-0949">S-adenosyl-L-methionine</keyword>
<keyword evidence="3" id="KW-0963">Cytoplasm</keyword>
<feature type="domain" description="Radical SAM core" evidence="4">
    <location>
        <begin position="1"/>
        <end position="232"/>
    </location>
</feature>
<keyword evidence="3" id="KW-0004">4Fe-4S</keyword>
<dbReference type="EMBL" id="CP095071">
    <property type="protein sequence ID" value="UOQ86056.1"/>
    <property type="molecule type" value="Genomic_DNA"/>
</dbReference>
<dbReference type="SFLD" id="SFLDS00029">
    <property type="entry name" value="Radical_SAM"/>
    <property type="match status" value="1"/>
</dbReference>
<evidence type="ECO:0000259" key="4">
    <source>
        <dbReference type="PROSITE" id="PS51918"/>
    </source>
</evidence>
<dbReference type="InterPro" id="IPR004559">
    <property type="entry name" value="HemW-like"/>
</dbReference>
<organism evidence="5 6">
    <name type="scientific">Gracilibacillus salinarum</name>
    <dbReference type="NCBI Taxonomy" id="2932255"/>
    <lineage>
        <taxon>Bacteria</taxon>
        <taxon>Bacillati</taxon>
        <taxon>Bacillota</taxon>
        <taxon>Bacilli</taxon>
        <taxon>Bacillales</taxon>
        <taxon>Bacillaceae</taxon>
        <taxon>Gracilibacillus</taxon>
    </lineage>
</organism>
<dbReference type="NCBIfam" id="TIGR00539">
    <property type="entry name" value="hemN_rel"/>
    <property type="match status" value="1"/>
</dbReference>
<proteinExistence type="inferred from homology"/>
<dbReference type="InterPro" id="IPR034505">
    <property type="entry name" value="Coproporphyrinogen-III_oxidase"/>
</dbReference>
<gene>
    <name evidence="5" type="primary">hemW</name>
    <name evidence="5" type="ORF">MUN87_03925</name>
</gene>
<dbReference type="RefSeq" id="WP_244746379.1">
    <property type="nucleotide sequence ID" value="NZ_CP095071.1"/>
</dbReference>
<keyword evidence="3" id="KW-0408">Iron</keyword>
<dbReference type="InterPro" id="IPR010723">
    <property type="entry name" value="HemN_C"/>
</dbReference>
<keyword evidence="3" id="KW-0143">Chaperone</keyword>
<evidence type="ECO:0000256" key="2">
    <source>
        <dbReference type="ARBA" id="ARBA00017228"/>
    </source>
</evidence>
<keyword evidence="3" id="KW-0411">Iron-sulfur</keyword>
<evidence type="ECO:0000256" key="1">
    <source>
        <dbReference type="ARBA" id="ARBA00006100"/>
    </source>
</evidence>
<evidence type="ECO:0000313" key="5">
    <source>
        <dbReference type="EMBL" id="UOQ86056.1"/>
    </source>
</evidence>
<comment type="subcellular location">
    <subcellularLocation>
        <location evidence="3">Cytoplasm</location>
    </subcellularLocation>
</comment>
<dbReference type="Proteomes" id="UP000831537">
    <property type="component" value="Chromosome"/>
</dbReference>
<comment type="function">
    <text evidence="3">Probably acts as a heme chaperone, transferring heme to an unknown acceptor. Binds one molecule of heme per monomer, possibly covalently. Binds 1 [4Fe-4S] cluster. The cluster is coordinated with 3 cysteines and an exchangeable S-adenosyl-L-methionine.</text>
</comment>
<dbReference type="SFLD" id="SFLDG01065">
    <property type="entry name" value="anaerobic_coproporphyrinogen-I"/>
    <property type="match status" value="1"/>
</dbReference>
<sequence length="381" mass="43886">MVSSAYIHIPFCEKICHYCDFTKFFYDEKMADDYLIALENEMKAYIHKPKKKMETIFVGGGTPTALNEKQLTKLVQIINHYFDVSTVSEYSFEANPGDLTNEKINILRAYGVNRISMGVQVLDNDMLEQLGRLHRVKDVYENVNGLIKAGIDNISIDLMYSLPNQSVEGFNQTLQEALQFHLPHYSAYSLQIEPKTIFYQRYMKGKLSKPPEEIEADMYALLRSEMRANGIHQYEISNFAKPGFESQHNLVYWNNQYYFGFGAGAHGYLPGERIINIRPFPKYVEAANNTGKPVLHIEHIGRKEQIEEEMFLGLRKSEGVSIDAFEQKYQIPLNDLYGEELRTLKQKGWIDITSSFVKLTEEGKPFGNEVFQSFLLDDNAV</sequence>
<dbReference type="SFLD" id="SFLDF00562">
    <property type="entry name" value="HemN-like__clustered_with_heat"/>
    <property type="match status" value="1"/>
</dbReference>
<dbReference type="InterPro" id="IPR007197">
    <property type="entry name" value="rSAM"/>
</dbReference>
<comment type="similarity">
    <text evidence="1">Belongs to the anaerobic coproporphyrinogen-III oxidase family. HemW subfamily.</text>
</comment>
<dbReference type="Gene3D" id="3.80.30.20">
    <property type="entry name" value="tm_1862 like domain"/>
    <property type="match status" value="1"/>
</dbReference>
<dbReference type="PANTHER" id="PTHR13932:SF5">
    <property type="entry name" value="RADICAL S-ADENOSYL METHIONINE DOMAIN-CONTAINING PROTEIN 1, MITOCHONDRIAL"/>
    <property type="match status" value="1"/>
</dbReference>
<evidence type="ECO:0000256" key="3">
    <source>
        <dbReference type="RuleBase" id="RU364116"/>
    </source>
</evidence>
<dbReference type="PROSITE" id="PS51918">
    <property type="entry name" value="RADICAL_SAM"/>
    <property type="match status" value="1"/>
</dbReference>
<reference evidence="5 6" key="1">
    <citation type="submission" date="2022-04" db="EMBL/GenBank/DDBJ databases">
        <title>Gracilibacillus sp. isolated from saltern.</title>
        <authorList>
            <person name="Won M."/>
            <person name="Lee C.-M."/>
            <person name="Woen H.-Y."/>
            <person name="Kwon S.-W."/>
        </authorList>
    </citation>
    <scope>NUCLEOTIDE SEQUENCE [LARGE SCALE GENOMIC DNA]</scope>
    <source>
        <strain evidence="5 6">SSPM10-3</strain>
    </source>
</reference>
<dbReference type="SMART" id="SM00729">
    <property type="entry name" value="Elp3"/>
    <property type="match status" value="1"/>
</dbReference>
<dbReference type="SUPFAM" id="SSF102114">
    <property type="entry name" value="Radical SAM enzymes"/>
    <property type="match status" value="1"/>
</dbReference>
<keyword evidence="3" id="KW-0479">Metal-binding</keyword>
<name>A0ABY4GPF1_9BACI</name>
<dbReference type="Pfam" id="PF04055">
    <property type="entry name" value="Radical_SAM"/>
    <property type="match status" value="1"/>
</dbReference>